<gene>
    <name evidence="1" type="ordered locus">msr8220</name>
</gene>
<name>Q983Q9_RHILO</name>
<dbReference type="eggNOG" id="COG1879">
    <property type="taxonomic scope" value="Bacteria"/>
</dbReference>
<evidence type="ECO:0000313" key="2">
    <source>
        <dbReference type="Proteomes" id="UP000000552"/>
    </source>
</evidence>
<dbReference type="EMBL" id="BA000012">
    <property type="protein sequence ID" value="BAB53821.1"/>
    <property type="molecule type" value="Genomic_DNA"/>
</dbReference>
<evidence type="ECO:0000313" key="1">
    <source>
        <dbReference type="EMBL" id="BAB53821.1"/>
    </source>
</evidence>
<reference evidence="1 2" key="1">
    <citation type="journal article" date="2000" name="DNA Res.">
        <title>Complete genome structure of the nitrogen-fixing symbiotic bacterium Mesorhizobium loti.</title>
        <authorList>
            <person name="Kaneko T."/>
            <person name="Nakamura Y."/>
            <person name="Sato S."/>
            <person name="Asamizu E."/>
            <person name="Kato T."/>
            <person name="Sasamoto S."/>
            <person name="Watanabe A."/>
            <person name="Idesawa K."/>
            <person name="Ishikawa A."/>
            <person name="Kawashima K."/>
            <person name="Kimura T."/>
            <person name="Kishida Y."/>
            <person name="Kiyokawa C."/>
            <person name="Kohara M."/>
            <person name="Matsumoto M."/>
            <person name="Matsuno A."/>
            <person name="Mochizuki Y."/>
            <person name="Nakayama S."/>
            <person name="Nakazaki N."/>
            <person name="Shimpo S."/>
            <person name="Sugimoto M."/>
            <person name="Takeuchi C."/>
            <person name="Yamada M."/>
            <person name="Tabata S."/>
        </authorList>
    </citation>
    <scope>NUCLEOTIDE SEQUENCE [LARGE SCALE GENOMIC DNA]</scope>
    <source>
        <strain evidence="2">LMG 29417 / CECT 9101 / MAFF 303099</strain>
    </source>
</reference>
<proteinExistence type="predicted"/>
<dbReference type="AlphaFoldDB" id="Q983Q9"/>
<dbReference type="Proteomes" id="UP000000552">
    <property type="component" value="Chromosome"/>
</dbReference>
<accession>Q983Q9</accession>
<dbReference type="HOGENOM" id="CLU_2719547_0_0_5"/>
<dbReference type="PATRIC" id="fig|266835.9.peg.6567"/>
<organism evidence="1 2">
    <name type="scientific">Mesorhizobium japonicum (strain LMG 29417 / CECT 9101 / MAFF 303099)</name>
    <name type="common">Mesorhizobium loti (strain MAFF 303099)</name>
    <dbReference type="NCBI Taxonomy" id="266835"/>
    <lineage>
        <taxon>Bacteria</taxon>
        <taxon>Pseudomonadati</taxon>
        <taxon>Pseudomonadota</taxon>
        <taxon>Alphaproteobacteria</taxon>
        <taxon>Hyphomicrobiales</taxon>
        <taxon>Phyllobacteriaceae</taxon>
        <taxon>Mesorhizobium</taxon>
    </lineage>
</organism>
<dbReference type="KEGG" id="mlo:msr8220"/>
<protein>
    <submittedName>
        <fullName evidence="1">Msr8220 protein</fullName>
    </submittedName>
</protein>
<dbReference type="RefSeq" id="WP_010915447.1">
    <property type="nucleotide sequence ID" value="NC_002678.2"/>
</dbReference>
<sequence length="72" mass="7893">MSKKILLDCGTSVEPTVKVETTAITAENARQLMEVRAGEPGTEFDAQGPGRGLVRFGWACRRMAVSRRISVR</sequence>